<name>A0A151WJP8_9HYME</name>
<feature type="domain" description="Myb-like" evidence="8">
    <location>
        <begin position="16"/>
        <end position="85"/>
    </location>
</feature>
<feature type="coiled-coil region" evidence="6">
    <location>
        <begin position="465"/>
        <end position="504"/>
    </location>
</feature>
<feature type="region of interest" description="Disordered" evidence="7">
    <location>
        <begin position="406"/>
        <end position="431"/>
    </location>
</feature>
<comment type="subunit">
    <text evidence="1">Self-associates forming complexes of several hundred monomers.</text>
</comment>
<accession>A0A151WJP8</accession>
<keyword evidence="4" id="KW-0804">Transcription</keyword>
<dbReference type="InterPro" id="IPR028002">
    <property type="entry name" value="Myb_DNA-bind_5"/>
</dbReference>
<keyword evidence="6" id="KW-0175">Coiled coil</keyword>
<evidence type="ECO:0000256" key="5">
    <source>
        <dbReference type="ARBA" id="ARBA00025466"/>
    </source>
</evidence>
<protein>
    <recommendedName>
        <fullName evidence="2">Regulatory protein zeste</fullName>
    </recommendedName>
</protein>
<feature type="compositionally biased region" description="Basic and acidic residues" evidence="7">
    <location>
        <begin position="272"/>
        <end position="283"/>
    </location>
</feature>
<evidence type="ECO:0000313" key="10">
    <source>
        <dbReference type="Proteomes" id="UP000075809"/>
    </source>
</evidence>
<feature type="compositionally biased region" description="Basic and acidic residues" evidence="7">
    <location>
        <begin position="214"/>
        <end position="232"/>
    </location>
</feature>
<dbReference type="EMBL" id="KQ983039">
    <property type="protein sequence ID" value="KYQ48051.1"/>
    <property type="molecule type" value="Genomic_DNA"/>
</dbReference>
<dbReference type="Pfam" id="PF13873">
    <property type="entry name" value="Myb_DNA-bind_5"/>
    <property type="match status" value="1"/>
</dbReference>
<evidence type="ECO:0000259" key="8">
    <source>
        <dbReference type="PROSITE" id="PS50090"/>
    </source>
</evidence>
<evidence type="ECO:0000256" key="3">
    <source>
        <dbReference type="ARBA" id="ARBA00023015"/>
    </source>
</evidence>
<evidence type="ECO:0000256" key="2">
    <source>
        <dbReference type="ARBA" id="ARBA00016807"/>
    </source>
</evidence>
<feature type="region of interest" description="Disordered" evidence="7">
    <location>
        <begin position="261"/>
        <end position="307"/>
    </location>
</feature>
<keyword evidence="10" id="KW-1185">Reference proteome</keyword>
<dbReference type="Proteomes" id="UP000075809">
    <property type="component" value="Unassembled WGS sequence"/>
</dbReference>
<sequence>MRPYRLLEEEKEEEEDNSRKRNQFSKDERFVLLSIMGQYAPLLDDKSASVFDRREIWRAIERDFHRAGFTGKTSAQLKKYWQNYKYHGRRAQALSHVNQLVRNKLVQGIKKHSSATSKHAVEEAPHPEVSENRDNVAMTKTAKERTVLCISPHNDASLRNVNDPGCRQCEIYEDNGAFFRKLSSTSIHPTDLDSLGKNRSSSDISQSKGFSSKVYEEARSSGVTDHEPEKPIGTDVIVSNTDISDNSVTVSVICPERTPELFSKNQSKRKRKDDASRLDRFSHQSDISAVSAAASSNKKRGSDDQSIFPIAGSAKGRCFLLQPRQTDNYSEVISNRRDAIEIRRKLEPAKEGSILPSKFVSRSKVSCSVSAKKIPVTIKEDSAKENSVVPDIRDTVRDLTECCKGNREESKIDESAASGSQRDDSDRTANDAARSCIPNVRLWDQDEADLVRWELQDELNYRLTLHRLETEEKRLKVKIAEMAIQEIRFRIQALNEDIRRADELHELQLALATAQAVNQIEYANTIAQKRIHRDTVIRSQWFHYFFSFFFFITCASQSHNSTRRKAAGRILYHLHRCVKLLQFDARLAKKRAEEGGKKLSPGSLPISEPFYDACHACRENVHAISPRPACSMHDIFLALPLASESTDKYLTWLNNGAHRSVTSD</sequence>
<evidence type="ECO:0000313" key="9">
    <source>
        <dbReference type="EMBL" id="KYQ48051.1"/>
    </source>
</evidence>
<feature type="region of interest" description="Disordered" evidence="7">
    <location>
        <begin position="113"/>
        <end position="132"/>
    </location>
</feature>
<dbReference type="PROSITE" id="PS50090">
    <property type="entry name" value="MYB_LIKE"/>
    <property type="match status" value="1"/>
</dbReference>
<evidence type="ECO:0000256" key="1">
    <source>
        <dbReference type="ARBA" id="ARBA00011764"/>
    </source>
</evidence>
<feature type="compositionally biased region" description="Basic and acidic residues" evidence="7">
    <location>
        <begin position="119"/>
        <end position="132"/>
    </location>
</feature>
<comment type="function">
    <text evidence="5">Involved in transvection phenomena (= synapsis-dependent gene expression), where the synaptic pairing of chromosomes carrying genes with which zeste interacts influences the expression of these genes. Zeste binds to DNA and stimulates transcription from a nearby promoter.</text>
</comment>
<feature type="region of interest" description="Disordered" evidence="7">
    <location>
        <begin position="1"/>
        <end position="21"/>
    </location>
</feature>
<proteinExistence type="predicted"/>
<evidence type="ECO:0000256" key="7">
    <source>
        <dbReference type="SAM" id="MobiDB-lite"/>
    </source>
</evidence>
<feature type="compositionally biased region" description="Polar residues" evidence="7">
    <location>
        <begin position="197"/>
        <end position="210"/>
    </location>
</feature>
<keyword evidence="3" id="KW-0805">Transcription regulation</keyword>
<evidence type="ECO:0000256" key="6">
    <source>
        <dbReference type="SAM" id="Coils"/>
    </source>
</evidence>
<reference evidence="9 10" key="1">
    <citation type="submission" date="2015-09" db="EMBL/GenBank/DDBJ databases">
        <title>Trachymyrmex zeteki WGS genome.</title>
        <authorList>
            <person name="Nygaard S."/>
            <person name="Hu H."/>
            <person name="Boomsma J."/>
            <person name="Zhang G."/>
        </authorList>
    </citation>
    <scope>NUCLEOTIDE SEQUENCE [LARGE SCALE GENOMIC DNA]</scope>
    <source>
        <strain evidence="9">Tzet28-1</strain>
        <tissue evidence="9">Whole body</tissue>
    </source>
</reference>
<dbReference type="AlphaFoldDB" id="A0A151WJP8"/>
<dbReference type="InterPro" id="IPR001005">
    <property type="entry name" value="SANT/Myb"/>
</dbReference>
<feature type="region of interest" description="Disordered" evidence="7">
    <location>
        <begin position="189"/>
        <end position="238"/>
    </location>
</feature>
<organism evidence="9 10">
    <name type="scientific">Mycetomoellerius zeteki</name>
    <dbReference type="NCBI Taxonomy" id="64791"/>
    <lineage>
        <taxon>Eukaryota</taxon>
        <taxon>Metazoa</taxon>
        <taxon>Ecdysozoa</taxon>
        <taxon>Arthropoda</taxon>
        <taxon>Hexapoda</taxon>
        <taxon>Insecta</taxon>
        <taxon>Pterygota</taxon>
        <taxon>Neoptera</taxon>
        <taxon>Endopterygota</taxon>
        <taxon>Hymenoptera</taxon>
        <taxon>Apocrita</taxon>
        <taxon>Aculeata</taxon>
        <taxon>Formicoidea</taxon>
        <taxon>Formicidae</taxon>
        <taxon>Myrmicinae</taxon>
        <taxon>Mycetomoellerius</taxon>
    </lineage>
</organism>
<evidence type="ECO:0000256" key="4">
    <source>
        <dbReference type="ARBA" id="ARBA00023163"/>
    </source>
</evidence>
<gene>
    <name evidence="9" type="ORF">ALC60_13011</name>
</gene>